<evidence type="ECO:0000256" key="2">
    <source>
        <dbReference type="ARBA" id="ARBA00022840"/>
    </source>
</evidence>
<keyword evidence="2" id="KW-0067">ATP-binding</keyword>
<dbReference type="RefSeq" id="WP_004511622.1">
    <property type="nucleotide sequence ID" value="NC_007517.1"/>
</dbReference>
<dbReference type="Proteomes" id="UP000007073">
    <property type="component" value="Chromosome"/>
</dbReference>
<dbReference type="HOGENOM" id="CLU_703502_0_0_7"/>
<keyword evidence="4" id="KW-0418">Kinase</keyword>
<gene>
    <name evidence="4" type="ordered locus">Gmet_1447</name>
</gene>
<dbReference type="InterPro" id="IPR027417">
    <property type="entry name" value="P-loop_NTPase"/>
</dbReference>
<evidence type="ECO:0000256" key="1">
    <source>
        <dbReference type="ARBA" id="ARBA00022741"/>
    </source>
</evidence>
<reference evidence="4 5" key="2">
    <citation type="journal article" date="2009" name="BMC Microbiol.">
        <title>The genome sequence of Geobacter metallireducens: features of metabolism, physiology and regulation common and dissimilar to Geobacter sulfurreducens.</title>
        <authorList>
            <person name="Aklujkar M."/>
            <person name="Krushkal J."/>
            <person name="DiBartolo G."/>
            <person name="Lapidus A."/>
            <person name="Land M.L."/>
            <person name="Lovley D.R."/>
        </authorList>
    </citation>
    <scope>NUCLEOTIDE SEQUENCE [LARGE SCALE GENOMIC DNA]</scope>
    <source>
        <strain evidence="5">ATCC 53774 / DSM 7210 / GS-15</strain>
    </source>
</reference>
<dbReference type="STRING" id="269799.Gmet_1447"/>
<keyword evidence="1" id="KW-0547">Nucleotide-binding</keyword>
<dbReference type="PANTHER" id="PTHR32309">
    <property type="entry name" value="TYROSINE-PROTEIN KINASE"/>
    <property type="match status" value="1"/>
</dbReference>
<evidence type="ECO:0000313" key="5">
    <source>
        <dbReference type="Proteomes" id="UP000007073"/>
    </source>
</evidence>
<organism evidence="4 5">
    <name type="scientific">Geobacter metallireducens (strain ATCC 53774 / DSM 7210 / GS-15)</name>
    <dbReference type="NCBI Taxonomy" id="269799"/>
    <lineage>
        <taxon>Bacteria</taxon>
        <taxon>Pseudomonadati</taxon>
        <taxon>Thermodesulfobacteriota</taxon>
        <taxon>Desulfuromonadia</taxon>
        <taxon>Geobacterales</taxon>
        <taxon>Geobacteraceae</taxon>
        <taxon>Geobacter</taxon>
    </lineage>
</organism>
<dbReference type="Gene3D" id="3.40.50.300">
    <property type="entry name" value="P-loop containing nucleotide triphosphate hydrolases"/>
    <property type="match status" value="1"/>
</dbReference>
<dbReference type="AlphaFoldDB" id="Q39VP3"/>
<name>Q39VP3_GEOMG</name>
<accession>Q39VP3</accession>
<dbReference type="SUPFAM" id="SSF52540">
    <property type="entry name" value="P-loop containing nucleoside triphosphate hydrolases"/>
    <property type="match status" value="1"/>
</dbReference>
<dbReference type="PANTHER" id="PTHR32309:SF13">
    <property type="entry name" value="FERRIC ENTEROBACTIN TRANSPORT PROTEIN FEPE"/>
    <property type="match status" value="1"/>
</dbReference>
<dbReference type="EMBL" id="CP000148">
    <property type="protein sequence ID" value="ABB31681.1"/>
    <property type="molecule type" value="Genomic_DNA"/>
</dbReference>
<evidence type="ECO:0000256" key="3">
    <source>
        <dbReference type="SAM" id="MobiDB-lite"/>
    </source>
</evidence>
<dbReference type="CDD" id="cd05387">
    <property type="entry name" value="BY-kinase"/>
    <property type="match status" value="1"/>
</dbReference>
<dbReference type="InterPro" id="IPR005702">
    <property type="entry name" value="Wzc-like_C"/>
</dbReference>
<keyword evidence="4" id="KW-0808">Transferase</keyword>
<dbReference type="GO" id="GO:0004713">
    <property type="term" value="F:protein tyrosine kinase activity"/>
    <property type="evidence" value="ECO:0007669"/>
    <property type="project" value="TreeGrafter"/>
</dbReference>
<feature type="compositionally biased region" description="Basic and acidic residues" evidence="3">
    <location>
        <begin position="14"/>
        <end position="23"/>
    </location>
</feature>
<dbReference type="GO" id="GO:0005886">
    <property type="term" value="C:plasma membrane"/>
    <property type="evidence" value="ECO:0007669"/>
    <property type="project" value="TreeGrafter"/>
</dbReference>
<keyword evidence="5" id="KW-1185">Reference proteome</keyword>
<evidence type="ECO:0000313" key="4">
    <source>
        <dbReference type="EMBL" id="ABB31681.1"/>
    </source>
</evidence>
<sequence length="392" mass="42961">MAETSTALERMRKKVLESARSDSQEAVSTEAPRLKAALPAPETEAVVFEPVEQRAETAPKRKLSTLGRMGKTAFGLISSRRENALPATVDSGTAADLQYEATQPMAEVDTCCGNLAVQAPEPVVSPDEVIDTAGVSCPEEPCIDHTDDKRQPSVVNREKIGWVSPAYTVSRSVRLDPQLVARNKCVAFLSDADEVESYRVLRTQILQRSRERGGNTIMITSALPGEGKTLTAINLALTFAKEFRQTALLVDCDLRRQRIHELLGIGGEKGLNDYLLDDCPISDLMVWPGVEKLTLISGGRTITESSELLGSPRMKELVEDMKHRYPERYVIFDVPAVLSGADALAFAPLVDHIVVTVKAGETPMSEVTRAIRMLPREKVLGVVLNRRRRGDA</sequence>
<protein>
    <submittedName>
        <fullName evidence="4">Protein tyrosine kinase</fullName>
    </submittedName>
</protein>
<dbReference type="KEGG" id="gme:Gmet_1447"/>
<reference evidence="4 5" key="1">
    <citation type="submission" date="2005-10" db="EMBL/GenBank/DDBJ databases">
        <title>Complete sequence of Geobacter metallireducens GS-15.</title>
        <authorList>
            <consortium name="US DOE Joint Genome Institute"/>
            <person name="Copeland A."/>
            <person name="Lucas S."/>
            <person name="Lapidus A."/>
            <person name="Barry K."/>
            <person name="Detter J.C."/>
            <person name="Glavina T."/>
            <person name="Hammon N."/>
            <person name="Israni S."/>
            <person name="Pitluck S."/>
            <person name="Di Bartolo G."/>
            <person name="Chain P."/>
            <person name="Schmutz J."/>
            <person name="Larimer F."/>
            <person name="Land M."/>
            <person name="Kyrpides N."/>
            <person name="Ivanova N."/>
            <person name="Richardson P."/>
        </authorList>
    </citation>
    <scope>NUCLEOTIDE SEQUENCE [LARGE SCALE GENOMIC DNA]</scope>
    <source>
        <strain evidence="5">ATCC 53774 / DSM 7210 / GS-15</strain>
    </source>
</reference>
<dbReference type="InterPro" id="IPR050445">
    <property type="entry name" value="Bact_polysacc_biosynth/exp"/>
</dbReference>
<feature type="region of interest" description="Disordered" evidence="3">
    <location>
        <begin position="1"/>
        <end position="42"/>
    </location>
</feature>
<proteinExistence type="predicted"/>
<dbReference type="eggNOG" id="COG0489">
    <property type="taxonomic scope" value="Bacteria"/>
</dbReference>